<dbReference type="eggNOG" id="COG0745">
    <property type="taxonomic scope" value="Bacteria"/>
</dbReference>
<dbReference type="GO" id="GO:0032993">
    <property type="term" value="C:protein-DNA complex"/>
    <property type="evidence" value="ECO:0007669"/>
    <property type="project" value="TreeGrafter"/>
</dbReference>
<dbReference type="FunFam" id="3.40.50.2300:FF:000002">
    <property type="entry name" value="DNA-binding response regulator PhoP"/>
    <property type="match status" value="1"/>
</dbReference>
<feature type="modified residue" description="4-aspartylphosphate" evidence="6">
    <location>
        <position position="51"/>
    </location>
</feature>
<dbReference type="FunFam" id="1.10.10.10:FF:000005">
    <property type="entry name" value="Two-component system response regulator"/>
    <property type="match status" value="1"/>
</dbReference>
<dbReference type="InterPro" id="IPR001867">
    <property type="entry name" value="OmpR/PhoB-type_DNA-bd"/>
</dbReference>
<keyword evidence="4 7" id="KW-0238">DNA-binding</keyword>
<reference evidence="10 11" key="1">
    <citation type="submission" date="2008-05" db="EMBL/GenBank/DDBJ databases">
        <title>Complete sequence of chromosome of Geobacter lovleyi SZ.</title>
        <authorList>
            <consortium name="US DOE Joint Genome Institute"/>
            <person name="Lucas S."/>
            <person name="Copeland A."/>
            <person name="Lapidus A."/>
            <person name="Glavina del Rio T."/>
            <person name="Dalin E."/>
            <person name="Tice H."/>
            <person name="Bruce D."/>
            <person name="Goodwin L."/>
            <person name="Pitluck S."/>
            <person name="Chertkov O."/>
            <person name="Meincke L."/>
            <person name="Brettin T."/>
            <person name="Detter J.C."/>
            <person name="Han C."/>
            <person name="Tapia R."/>
            <person name="Kuske C.R."/>
            <person name="Schmutz J."/>
            <person name="Larimer F."/>
            <person name="Land M."/>
            <person name="Hauser L."/>
            <person name="Kyrpides N."/>
            <person name="Mikhailova N."/>
            <person name="Sung Y."/>
            <person name="Fletcher K.E."/>
            <person name="Ritalahti K.M."/>
            <person name="Loeffler F.E."/>
            <person name="Richardson P."/>
        </authorList>
    </citation>
    <scope>NUCLEOTIDE SEQUENCE [LARGE SCALE GENOMIC DNA]</scope>
    <source>
        <strain evidence="11">ATCC BAA-1151 / DSM 17278 / SZ</strain>
    </source>
</reference>
<dbReference type="InterPro" id="IPR036388">
    <property type="entry name" value="WH-like_DNA-bd_sf"/>
</dbReference>
<dbReference type="GO" id="GO:0000976">
    <property type="term" value="F:transcription cis-regulatory region binding"/>
    <property type="evidence" value="ECO:0007669"/>
    <property type="project" value="TreeGrafter"/>
</dbReference>
<protein>
    <submittedName>
        <fullName evidence="10">Two component transcriptional regulator, winged helix family</fullName>
    </submittedName>
</protein>
<evidence type="ECO:0000256" key="1">
    <source>
        <dbReference type="ARBA" id="ARBA00022553"/>
    </source>
</evidence>
<dbReference type="PROSITE" id="PS51755">
    <property type="entry name" value="OMPR_PHOB"/>
    <property type="match status" value="1"/>
</dbReference>
<dbReference type="KEGG" id="glo:Glov_1807"/>
<dbReference type="RefSeq" id="WP_012469862.1">
    <property type="nucleotide sequence ID" value="NC_010814.1"/>
</dbReference>
<dbReference type="Gene3D" id="6.10.250.690">
    <property type="match status" value="1"/>
</dbReference>
<gene>
    <name evidence="10" type="ordered locus">Glov_1807</name>
</gene>
<dbReference type="InterPro" id="IPR039420">
    <property type="entry name" value="WalR-like"/>
</dbReference>
<dbReference type="GO" id="GO:0006355">
    <property type="term" value="P:regulation of DNA-templated transcription"/>
    <property type="evidence" value="ECO:0007669"/>
    <property type="project" value="InterPro"/>
</dbReference>
<evidence type="ECO:0000256" key="2">
    <source>
        <dbReference type="ARBA" id="ARBA00023012"/>
    </source>
</evidence>
<dbReference type="HOGENOM" id="CLU_000445_30_1_7"/>
<feature type="domain" description="OmpR/PhoB-type" evidence="9">
    <location>
        <begin position="124"/>
        <end position="224"/>
    </location>
</feature>
<evidence type="ECO:0000256" key="7">
    <source>
        <dbReference type="PROSITE-ProRule" id="PRU01091"/>
    </source>
</evidence>
<evidence type="ECO:0000256" key="6">
    <source>
        <dbReference type="PROSITE-ProRule" id="PRU00169"/>
    </source>
</evidence>
<dbReference type="Gene3D" id="1.10.10.10">
    <property type="entry name" value="Winged helix-like DNA-binding domain superfamily/Winged helix DNA-binding domain"/>
    <property type="match status" value="1"/>
</dbReference>
<dbReference type="SMART" id="SM00448">
    <property type="entry name" value="REC"/>
    <property type="match status" value="1"/>
</dbReference>
<keyword evidence="11" id="KW-1185">Reference proteome</keyword>
<dbReference type="InterPro" id="IPR001789">
    <property type="entry name" value="Sig_transdc_resp-reg_receiver"/>
</dbReference>
<accession>B3EBC9</accession>
<dbReference type="OrthoDB" id="9793321at2"/>
<evidence type="ECO:0000259" key="8">
    <source>
        <dbReference type="PROSITE" id="PS50110"/>
    </source>
</evidence>
<dbReference type="Proteomes" id="UP000002420">
    <property type="component" value="Chromosome"/>
</dbReference>
<evidence type="ECO:0000256" key="4">
    <source>
        <dbReference type="ARBA" id="ARBA00023125"/>
    </source>
</evidence>
<keyword evidence="5" id="KW-0804">Transcription</keyword>
<feature type="domain" description="Response regulatory" evidence="8">
    <location>
        <begin position="2"/>
        <end position="116"/>
    </location>
</feature>
<dbReference type="InterPro" id="IPR011006">
    <property type="entry name" value="CheY-like_superfamily"/>
</dbReference>
<dbReference type="GO" id="GO:0000156">
    <property type="term" value="F:phosphorelay response regulator activity"/>
    <property type="evidence" value="ECO:0007669"/>
    <property type="project" value="TreeGrafter"/>
</dbReference>
<proteinExistence type="predicted"/>
<feature type="DNA-binding region" description="OmpR/PhoB-type" evidence="7">
    <location>
        <begin position="124"/>
        <end position="224"/>
    </location>
</feature>
<dbReference type="SMART" id="SM00862">
    <property type="entry name" value="Trans_reg_C"/>
    <property type="match status" value="1"/>
</dbReference>
<dbReference type="Gene3D" id="3.40.50.2300">
    <property type="match status" value="1"/>
</dbReference>
<dbReference type="CDD" id="cd00383">
    <property type="entry name" value="trans_reg_C"/>
    <property type="match status" value="1"/>
</dbReference>
<keyword evidence="2" id="KW-0902">Two-component regulatory system</keyword>
<keyword evidence="1 6" id="KW-0597">Phosphoprotein</keyword>
<evidence type="ECO:0000256" key="3">
    <source>
        <dbReference type="ARBA" id="ARBA00023015"/>
    </source>
</evidence>
<name>B3EBC9_TRIL1</name>
<dbReference type="STRING" id="398767.Glov_1807"/>
<evidence type="ECO:0000259" key="9">
    <source>
        <dbReference type="PROSITE" id="PS51755"/>
    </source>
</evidence>
<dbReference type="Pfam" id="PF00486">
    <property type="entry name" value="Trans_reg_C"/>
    <property type="match status" value="1"/>
</dbReference>
<dbReference type="AlphaFoldDB" id="B3EBC9"/>
<evidence type="ECO:0000313" key="11">
    <source>
        <dbReference type="Proteomes" id="UP000002420"/>
    </source>
</evidence>
<dbReference type="EMBL" id="CP001089">
    <property type="protein sequence ID" value="ACD95523.1"/>
    <property type="molecule type" value="Genomic_DNA"/>
</dbReference>
<evidence type="ECO:0000313" key="10">
    <source>
        <dbReference type="EMBL" id="ACD95523.1"/>
    </source>
</evidence>
<dbReference type="PANTHER" id="PTHR48111:SF22">
    <property type="entry name" value="REGULATOR OF RPOS"/>
    <property type="match status" value="1"/>
</dbReference>
<sequence>MRVLVVEDERKIAEALKLGLEAEGYQVVTAASGEEGFFCLNADYFDLMLLDLMLPGHDGLEVLQTLRAKGFTLPVLILTGRDTVEDRVLGLDSGADDYLVKPFAFPELLARIRLLLRRGRHETANVLTLADLELNLPTHQALRDGQLLDLTSREFELLEYLLRHQGHVVSREMLAHDVWKVRERSTPLDNVIDVNIARLRRKLDGPFPLKLIRTIRGVGFMATAEDDHAAAQ</sequence>
<dbReference type="PANTHER" id="PTHR48111">
    <property type="entry name" value="REGULATOR OF RPOS"/>
    <property type="match status" value="1"/>
</dbReference>
<evidence type="ECO:0000256" key="5">
    <source>
        <dbReference type="ARBA" id="ARBA00023163"/>
    </source>
</evidence>
<dbReference type="GO" id="GO:0005829">
    <property type="term" value="C:cytosol"/>
    <property type="evidence" value="ECO:0007669"/>
    <property type="project" value="TreeGrafter"/>
</dbReference>
<keyword evidence="3" id="KW-0805">Transcription regulation</keyword>
<dbReference type="Pfam" id="PF00072">
    <property type="entry name" value="Response_reg"/>
    <property type="match status" value="1"/>
</dbReference>
<dbReference type="PROSITE" id="PS50110">
    <property type="entry name" value="RESPONSE_REGULATORY"/>
    <property type="match status" value="1"/>
</dbReference>
<organism evidence="10 11">
    <name type="scientific">Trichlorobacter lovleyi (strain ATCC BAA-1151 / DSM 17278 / SZ)</name>
    <name type="common">Geobacter lovleyi</name>
    <dbReference type="NCBI Taxonomy" id="398767"/>
    <lineage>
        <taxon>Bacteria</taxon>
        <taxon>Pseudomonadati</taxon>
        <taxon>Thermodesulfobacteriota</taxon>
        <taxon>Desulfuromonadia</taxon>
        <taxon>Geobacterales</taxon>
        <taxon>Geobacteraceae</taxon>
        <taxon>Trichlorobacter</taxon>
    </lineage>
</organism>
<dbReference type="SUPFAM" id="SSF52172">
    <property type="entry name" value="CheY-like"/>
    <property type="match status" value="1"/>
</dbReference>